<dbReference type="GO" id="GO:0008168">
    <property type="term" value="F:methyltransferase activity"/>
    <property type="evidence" value="ECO:0007669"/>
    <property type="project" value="UniProtKB-KW"/>
</dbReference>
<dbReference type="InterPro" id="IPR029063">
    <property type="entry name" value="SAM-dependent_MTases_sf"/>
</dbReference>
<gene>
    <name evidence="4" type="ORF">K431DRAFT_324002</name>
</gene>
<proteinExistence type="inferred from homology"/>
<dbReference type="AlphaFoldDB" id="A0A9P4Q145"/>
<evidence type="ECO:0008006" key="6">
    <source>
        <dbReference type="Google" id="ProtNLM"/>
    </source>
</evidence>
<evidence type="ECO:0000256" key="2">
    <source>
        <dbReference type="ARBA" id="ARBA00022603"/>
    </source>
</evidence>
<organism evidence="4 5">
    <name type="scientific">Polychaeton citri CBS 116435</name>
    <dbReference type="NCBI Taxonomy" id="1314669"/>
    <lineage>
        <taxon>Eukaryota</taxon>
        <taxon>Fungi</taxon>
        <taxon>Dikarya</taxon>
        <taxon>Ascomycota</taxon>
        <taxon>Pezizomycotina</taxon>
        <taxon>Dothideomycetes</taxon>
        <taxon>Dothideomycetidae</taxon>
        <taxon>Capnodiales</taxon>
        <taxon>Capnodiaceae</taxon>
        <taxon>Polychaeton</taxon>
    </lineage>
</organism>
<keyword evidence="3" id="KW-0808">Transferase</keyword>
<dbReference type="EMBL" id="MU003890">
    <property type="protein sequence ID" value="KAF2716164.1"/>
    <property type="molecule type" value="Genomic_DNA"/>
</dbReference>
<dbReference type="Pfam" id="PF01209">
    <property type="entry name" value="Ubie_methyltran"/>
    <property type="match status" value="1"/>
</dbReference>
<evidence type="ECO:0000256" key="1">
    <source>
        <dbReference type="ARBA" id="ARBA00008361"/>
    </source>
</evidence>
<evidence type="ECO:0000313" key="4">
    <source>
        <dbReference type="EMBL" id="KAF2716164.1"/>
    </source>
</evidence>
<keyword evidence="5" id="KW-1185">Reference proteome</keyword>
<comment type="similarity">
    <text evidence="1">Belongs to the methyltransferase superfamily.</text>
</comment>
<dbReference type="OrthoDB" id="411785at2759"/>
<protein>
    <recommendedName>
        <fullName evidence="6">Methyltransferase domain-containing protein</fullName>
    </recommendedName>
</protein>
<keyword evidence="2" id="KW-0489">Methyltransferase</keyword>
<name>A0A9P4Q145_9PEZI</name>
<evidence type="ECO:0000313" key="5">
    <source>
        <dbReference type="Proteomes" id="UP000799441"/>
    </source>
</evidence>
<sequence length="296" mass="32978">MPPNFESKDYWNKRFTDNTSAFEWLTSGENLDATIQHCIEATTTKRNPNLRIFHIGCGTSDLSFQLCRYVRQASQVCNSDYSSKAIELGQARERKLVGESLPPVKYMQWKCEDLLSLRTVGEALQRGRSGHGGCRDGRAVEPYDLVLDKSTADSICCGSYIPVSLPYSFYVGAGEAKTSGSVYPLNVLAVHLAALTTPSTGRWVVLSYSDDRFPFLSLYPRTTIDGVLSDELKEAGFPDPRTLWKLESKQPVISTVPSIGGKDGIHRPELQHWLYVLARTDERVDLGTVSPFTPED</sequence>
<reference evidence="4" key="1">
    <citation type="journal article" date="2020" name="Stud. Mycol.">
        <title>101 Dothideomycetes genomes: a test case for predicting lifestyles and emergence of pathogens.</title>
        <authorList>
            <person name="Haridas S."/>
            <person name="Albert R."/>
            <person name="Binder M."/>
            <person name="Bloem J."/>
            <person name="Labutti K."/>
            <person name="Salamov A."/>
            <person name="Andreopoulos B."/>
            <person name="Baker S."/>
            <person name="Barry K."/>
            <person name="Bills G."/>
            <person name="Bluhm B."/>
            <person name="Cannon C."/>
            <person name="Castanera R."/>
            <person name="Culley D."/>
            <person name="Daum C."/>
            <person name="Ezra D."/>
            <person name="Gonzalez J."/>
            <person name="Henrissat B."/>
            <person name="Kuo A."/>
            <person name="Liang C."/>
            <person name="Lipzen A."/>
            <person name="Lutzoni F."/>
            <person name="Magnuson J."/>
            <person name="Mondo S."/>
            <person name="Nolan M."/>
            <person name="Ohm R."/>
            <person name="Pangilinan J."/>
            <person name="Park H.-J."/>
            <person name="Ramirez L."/>
            <person name="Alfaro M."/>
            <person name="Sun H."/>
            <person name="Tritt A."/>
            <person name="Yoshinaga Y."/>
            <person name="Zwiers L.-H."/>
            <person name="Turgeon B."/>
            <person name="Goodwin S."/>
            <person name="Spatafora J."/>
            <person name="Crous P."/>
            <person name="Grigoriev I."/>
        </authorList>
    </citation>
    <scope>NUCLEOTIDE SEQUENCE</scope>
    <source>
        <strain evidence="4">CBS 116435</strain>
    </source>
</reference>
<dbReference type="PANTHER" id="PTHR12176:SF84">
    <property type="entry name" value="METHYLTRANSFERASE DOMAIN-CONTAINING PROTEIN"/>
    <property type="match status" value="1"/>
</dbReference>
<dbReference type="PANTHER" id="PTHR12176">
    <property type="entry name" value="SAM-DEPENDENT METHYLTRANSFERASE SUPERFAMILY PROTEIN"/>
    <property type="match status" value="1"/>
</dbReference>
<dbReference type="GO" id="GO:0032259">
    <property type="term" value="P:methylation"/>
    <property type="evidence" value="ECO:0007669"/>
    <property type="project" value="UniProtKB-KW"/>
</dbReference>
<comment type="caution">
    <text evidence="4">The sequence shown here is derived from an EMBL/GenBank/DDBJ whole genome shotgun (WGS) entry which is preliminary data.</text>
</comment>
<dbReference type="Proteomes" id="UP000799441">
    <property type="component" value="Unassembled WGS sequence"/>
</dbReference>
<evidence type="ECO:0000256" key="3">
    <source>
        <dbReference type="ARBA" id="ARBA00022679"/>
    </source>
</evidence>
<dbReference type="SUPFAM" id="SSF53335">
    <property type="entry name" value="S-adenosyl-L-methionine-dependent methyltransferases"/>
    <property type="match status" value="1"/>
</dbReference>
<dbReference type="InterPro" id="IPR051419">
    <property type="entry name" value="Lys/N-term_MeTrsfase_sf"/>
</dbReference>
<dbReference type="Gene3D" id="3.40.50.150">
    <property type="entry name" value="Vaccinia Virus protein VP39"/>
    <property type="match status" value="1"/>
</dbReference>
<accession>A0A9P4Q145</accession>